<protein>
    <submittedName>
        <fullName evidence="1">Uncharacterized protein</fullName>
    </submittedName>
</protein>
<proteinExistence type="predicted"/>
<dbReference type="EMBL" id="KY433579">
    <property type="protein sequence ID" value="AQZ25014.1"/>
    <property type="molecule type" value="Genomic_DNA"/>
</dbReference>
<geneLocation type="chloroplast" evidence="1"/>
<reference evidence="1" key="1">
    <citation type="journal article" date="2017" name="Mar. Biotechnol.">
        <title>Plastid Genome of Dictyopteris divaricata (Dictyotales, Phaeophyceae): Understanding the Evolution of Plastid Genomes in Brown Algae.</title>
        <authorList>
            <person name="Liu F."/>
            <person name="Jin Z."/>
            <person name="Wang Y."/>
            <person name="Bi Y."/>
            <person name="Melton J.T.III."/>
        </authorList>
    </citation>
    <scope>NUCLEOTIDE SEQUENCE</scope>
</reference>
<dbReference type="GeneID" id="35656056"/>
<sequence length="531" mass="62853">MEIIDISKFYRFQSIPNPLVLASDMINFHNRANHKENKFTQIENLDLNEEFFSTVKEPEFDNILKDYSQQTTEFAKNNENYKTRKQRILKQLNKVKLYLIVREANKNDENLILLPLNNLENLSDKAVSKLYLHRDGLFEINANRSLYFSNKLPGDRRFYMIDDLLTTQGAFDSELDVKVKNIKFETEDEILNRKGLKGKLLGDDPKYYSLPDYENNEYLPNIDPDPQVWREEDRDSIWIQKYGIPKQDYEYDEAEIDNILFSNPIKYLIGTEKPIFPAFEKLEDAESFLVATFEELLEPFRRKRIAMTRKEFLNLNKKEQYILLLPSSYLLTIEDGEINNPRDLDSLDNVIQYNNPIPPKTKFDKIKHWLAKRRLIKSFTKIEPPYISDNYDQNAYLAASNSLLLNYTTTTKIIEMGLGDFFDIWFHKDDLKKEIFKSPKVLQKKLNSFIKKIQQKEVNGEILFIPDLQQKSIATESNILHKYNNLEQFSSYQKLFQDSRATRKKFRISYEIGKVMSISEVEKFLNKKIEI</sequence>
<accession>A0A2I4Q2F5</accession>
<organism evidence="1">
    <name type="scientific">Dictyopteris divaricata</name>
    <dbReference type="NCBI Taxonomy" id="156996"/>
    <lineage>
        <taxon>Eukaryota</taxon>
        <taxon>Sar</taxon>
        <taxon>Stramenopiles</taxon>
        <taxon>Ochrophyta</taxon>
        <taxon>PX clade</taxon>
        <taxon>Phaeophyceae</taxon>
        <taxon>Dictyotales</taxon>
        <taxon>Dictyotaceae</taxon>
        <taxon>Dictyopteris</taxon>
    </lineage>
</organism>
<keyword evidence="1" id="KW-0150">Chloroplast</keyword>
<dbReference type="AlphaFoldDB" id="A0A2I4Q2F5"/>
<evidence type="ECO:0000313" key="1">
    <source>
        <dbReference type="EMBL" id="AQZ25014.1"/>
    </source>
</evidence>
<keyword evidence="1" id="KW-0934">Plastid</keyword>
<name>A0A2I4Q2F5_9PHAE</name>
<gene>
    <name evidence="1" type="primary">orf531</name>
</gene>
<dbReference type="RefSeq" id="YP_009455797.1">
    <property type="nucleotide sequence ID" value="NC_036804.1"/>
</dbReference>